<dbReference type="GO" id="GO:0046983">
    <property type="term" value="F:protein dimerization activity"/>
    <property type="evidence" value="ECO:0007669"/>
    <property type="project" value="InterPro"/>
</dbReference>
<dbReference type="GO" id="GO:0003677">
    <property type="term" value="F:DNA binding"/>
    <property type="evidence" value="ECO:0007669"/>
    <property type="project" value="EnsemblPlants"/>
</dbReference>
<dbReference type="InterPro" id="IPR011598">
    <property type="entry name" value="bHLH_dom"/>
</dbReference>
<evidence type="ECO:0000259" key="6">
    <source>
        <dbReference type="PROSITE" id="PS50888"/>
    </source>
</evidence>
<evidence type="ECO:0000313" key="8">
    <source>
        <dbReference type="Proteomes" id="UP000008694"/>
    </source>
</evidence>
<keyword evidence="4" id="KW-0539">Nucleus</keyword>
<evidence type="ECO:0000256" key="3">
    <source>
        <dbReference type="ARBA" id="ARBA00023163"/>
    </source>
</evidence>
<organism evidence="8">
    <name type="scientific">Arabidopsis lyrata subsp. lyrata</name>
    <name type="common">Lyre-leaved rock-cress</name>
    <dbReference type="NCBI Taxonomy" id="81972"/>
    <lineage>
        <taxon>Eukaryota</taxon>
        <taxon>Viridiplantae</taxon>
        <taxon>Streptophyta</taxon>
        <taxon>Embryophyta</taxon>
        <taxon>Tracheophyta</taxon>
        <taxon>Spermatophyta</taxon>
        <taxon>Magnoliopsida</taxon>
        <taxon>eudicotyledons</taxon>
        <taxon>Gunneridae</taxon>
        <taxon>Pentapetalae</taxon>
        <taxon>rosids</taxon>
        <taxon>malvids</taxon>
        <taxon>Brassicales</taxon>
        <taxon>Brassicaceae</taxon>
        <taxon>Camelineae</taxon>
        <taxon>Arabidopsis</taxon>
    </lineage>
</organism>
<proteinExistence type="predicted"/>
<dbReference type="EMBL" id="GL348717">
    <property type="protein sequence ID" value="EFH54433.1"/>
    <property type="molecule type" value="Genomic_DNA"/>
</dbReference>
<dbReference type="PANTHER" id="PTHR12565">
    <property type="entry name" value="STEROL REGULATORY ELEMENT-BINDING PROTEIN"/>
    <property type="match status" value="1"/>
</dbReference>
<protein>
    <submittedName>
        <fullName evidence="7">Basic helix-loop-helix family protein</fullName>
    </submittedName>
</protein>
<reference evidence="8" key="1">
    <citation type="journal article" date="2011" name="Nat. Genet.">
        <title>The Arabidopsis lyrata genome sequence and the basis of rapid genome size change.</title>
        <authorList>
            <person name="Hu T.T."/>
            <person name="Pattyn P."/>
            <person name="Bakker E.G."/>
            <person name="Cao J."/>
            <person name="Cheng J.-F."/>
            <person name="Clark R.M."/>
            <person name="Fahlgren N."/>
            <person name="Fawcett J.A."/>
            <person name="Grimwood J."/>
            <person name="Gundlach H."/>
            <person name="Haberer G."/>
            <person name="Hollister J.D."/>
            <person name="Ossowski S."/>
            <person name="Ottilar R.P."/>
            <person name="Salamov A.A."/>
            <person name="Schneeberger K."/>
            <person name="Spannagl M."/>
            <person name="Wang X."/>
            <person name="Yang L."/>
            <person name="Nasrallah M.E."/>
            <person name="Bergelson J."/>
            <person name="Carrington J.C."/>
            <person name="Gaut B.S."/>
            <person name="Schmutz J."/>
            <person name="Mayer K.F.X."/>
            <person name="Van de Peer Y."/>
            <person name="Grigoriev I.V."/>
            <person name="Nordborg M."/>
            <person name="Weigel D."/>
            <person name="Guo Y.-L."/>
        </authorList>
    </citation>
    <scope>NUCLEOTIDE SEQUENCE [LARGE SCALE GENOMIC DNA]</scope>
    <source>
        <strain evidence="8">cv. MN47</strain>
    </source>
</reference>
<dbReference type="Proteomes" id="UP000008694">
    <property type="component" value="Unassembled WGS sequence"/>
</dbReference>
<dbReference type="InterPro" id="IPR024097">
    <property type="entry name" value="bHLH_ZIP_TF"/>
</dbReference>
<feature type="compositionally biased region" description="Polar residues" evidence="5">
    <location>
        <begin position="148"/>
        <end position="172"/>
    </location>
</feature>
<feature type="region of interest" description="Disordered" evidence="5">
    <location>
        <begin position="376"/>
        <end position="411"/>
    </location>
</feature>
<comment type="subcellular location">
    <subcellularLocation>
        <location evidence="1">Nucleus</location>
    </subcellularLocation>
</comment>
<dbReference type="Gramene" id="fgenesh2_kg.5__2225__AT3G57800.1">
    <property type="protein sequence ID" value="fgenesh2_kg.5__2225__AT3G57800.1"/>
    <property type="gene ID" value="fgenesh2_kg.5__2225__AT3G57800.1"/>
</dbReference>
<dbReference type="eggNOG" id="ENOG502QS36">
    <property type="taxonomic scope" value="Eukaryota"/>
</dbReference>
<dbReference type="HOGENOM" id="CLU_053042_0_0_1"/>
<accession>D7LVX0</accession>
<evidence type="ECO:0000256" key="2">
    <source>
        <dbReference type="ARBA" id="ARBA00023015"/>
    </source>
</evidence>
<dbReference type="Pfam" id="PF00010">
    <property type="entry name" value="HLH"/>
    <property type="match status" value="1"/>
</dbReference>
<dbReference type="Gene3D" id="4.10.280.10">
    <property type="entry name" value="Helix-loop-helix DNA-binding domain"/>
    <property type="match status" value="1"/>
</dbReference>
<keyword evidence="2" id="KW-0805">Transcription regulation</keyword>
<dbReference type="InterPro" id="IPR036638">
    <property type="entry name" value="HLH_DNA-bd_sf"/>
</dbReference>
<gene>
    <name evidence="7" type="ORF">ARALYDRAFT_486233</name>
</gene>
<feature type="region of interest" description="Disordered" evidence="5">
    <location>
        <begin position="115"/>
        <end position="199"/>
    </location>
</feature>
<keyword evidence="8" id="KW-1185">Reference proteome</keyword>
<evidence type="ECO:0000256" key="4">
    <source>
        <dbReference type="ARBA" id="ARBA00023242"/>
    </source>
</evidence>
<name>D7LVX0_ARALL</name>
<dbReference type="PROSITE" id="PS50888">
    <property type="entry name" value="BHLH"/>
    <property type="match status" value="1"/>
</dbReference>
<feature type="domain" description="BHLH" evidence="6">
    <location>
        <begin position="210"/>
        <end position="320"/>
    </location>
</feature>
<evidence type="ECO:0000256" key="5">
    <source>
        <dbReference type="SAM" id="MobiDB-lite"/>
    </source>
</evidence>
<dbReference type="GO" id="GO:0003700">
    <property type="term" value="F:DNA-binding transcription factor activity"/>
    <property type="evidence" value="ECO:0007669"/>
    <property type="project" value="TreeGrafter"/>
</dbReference>
<sequence>MDLTGGFGARSGGIGPCREPIGLESLHLGDEFRQLVTTLPPENAGGSFTALLELPPTQAVELLHFTDSSSSQVAAVTGIGGENAPPLHSFGGTLAFPSNSVLMERAARFSVIATEQQNGNVSGETPTSSVPSNSSANLDRVKTEPAETDSSQRLISDSAIENQIPCPSQNNRNGKRKDFEKKVKSSTKKNKSSEENEKLPYVHVRARRGQATDSHSLAERARREKINARMKLLQELVPGCDKGTDFGGKIKIKVCFGVHLLMISGKKAVNFLWKVSCEDLIDCSFNPLGFRLTRHSLAASFTIQGTALVLDEIINHVQSLQRQVEMLSMRLAAVNPRIDFNLDTILASENGSLMDGSFNGTPMQLAWPHQAIETEQSFHHRQLPPPPTQQWPFDGLNQPVWGREEDQADGNDNSNLMAVSENVMVASANLHPNQVKMEL</sequence>
<feature type="compositionally biased region" description="Polar residues" evidence="5">
    <location>
        <begin position="115"/>
        <end position="137"/>
    </location>
</feature>
<dbReference type="SUPFAM" id="SSF47459">
    <property type="entry name" value="HLH, helix-loop-helix DNA-binding domain"/>
    <property type="match status" value="1"/>
</dbReference>
<keyword evidence="3" id="KW-0804">Transcription</keyword>
<dbReference type="AlphaFoldDB" id="D7LVX0"/>
<dbReference type="STRING" id="81972.D7LVX0"/>
<evidence type="ECO:0000256" key="1">
    <source>
        <dbReference type="ARBA" id="ARBA00004123"/>
    </source>
</evidence>
<dbReference type="GO" id="GO:0005634">
    <property type="term" value="C:nucleus"/>
    <property type="evidence" value="ECO:0007669"/>
    <property type="project" value="UniProtKB-SubCell"/>
</dbReference>
<dbReference type="PANTHER" id="PTHR12565:SF112">
    <property type="entry name" value="TRANSCRIPTION FACTOR BHLH48-RELATED"/>
    <property type="match status" value="1"/>
</dbReference>
<evidence type="ECO:0000313" key="7">
    <source>
        <dbReference type="EMBL" id="EFH54433.1"/>
    </source>
</evidence>